<dbReference type="Pfam" id="PF12006">
    <property type="entry name" value="DUF3500"/>
    <property type="match status" value="1"/>
</dbReference>
<comment type="caution">
    <text evidence="2">The sequence shown here is derived from an EMBL/GenBank/DDBJ whole genome shotgun (WGS) entry which is preliminary data.</text>
</comment>
<dbReference type="AlphaFoldDB" id="A0AA91RMY7"/>
<feature type="compositionally biased region" description="Basic and acidic residues" evidence="1">
    <location>
        <begin position="8"/>
        <end position="20"/>
    </location>
</feature>
<dbReference type="PANTHER" id="PTHR37489:SF1">
    <property type="entry name" value="DUF3500 DOMAIN-CONTAINING PROTEIN"/>
    <property type="match status" value="1"/>
</dbReference>
<evidence type="ECO:0000313" key="2">
    <source>
        <dbReference type="EMBL" id="ORB02210.1"/>
    </source>
</evidence>
<protein>
    <recommendedName>
        <fullName evidence="4">DUF3500 domain-containing protein</fullName>
    </recommendedName>
</protein>
<accession>A0AA91RMY7</accession>
<feature type="region of interest" description="Disordered" evidence="1">
    <location>
        <begin position="1"/>
        <end position="20"/>
    </location>
</feature>
<sequence>MDGPASDDSTHRDPPPEGFRRYLYPPNHPRLAGLDHYDAAGYSDAMCHAPLLGDALKWWKHLFESGTFTGITNDGSRRDDLYPVGGHEDAPTGAALTAANALIEAVSETDRRQLVHPVNSKVWRAWMNPEFYVNRFGLRLEEHDETVRARAHELIRASVSAEGYDLIRSIMATNGFLGELVQLPRLLNENSYNINIFGTPSADEPWGWNLYGHHLCLNCLFIGDQQVFTPIFLGAEPNEIDTGAHAGTVLFTEHQLGGLNLVRSLPSELAAQAILYHAKRDPTMPAGRVHPADELHLAGMFQDNREIPYEGLNLASCPEPLREATLELVEVFLRYQPDGPRSARLASVRDYLDQTWFCWIGGTDDSSPFYYRIQSPVILIEFDHHAGVFLSNSEPERFHVHTVVRTPNGNDYGAELVCRHTGSPQSLDGPQ</sequence>
<dbReference type="PANTHER" id="PTHR37489">
    <property type="entry name" value="DUF3500 DOMAIN-CONTAINING PROTEIN"/>
    <property type="match status" value="1"/>
</dbReference>
<evidence type="ECO:0008006" key="4">
    <source>
        <dbReference type="Google" id="ProtNLM"/>
    </source>
</evidence>
<dbReference type="Proteomes" id="UP000192320">
    <property type="component" value="Unassembled WGS sequence"/>
</dbReference>
<name>A0AA91RMY7_9MYCO</name>
<evidence type="ECO:0000313" key="3">
    <source>
        <dbReference type="Proteomes" id="UP000192320"/>
    </source>
</evidence>
<dbReference type="EMBL" id="MVHZ01000005">
    <property type="protein sequence ID" value="ORB02210.1"/>
    <property type="molecule type" value="Genomic_DNA"/>
</dbReference>
<keyword evidence="3" id="KW-1185">Reference proteome</keyword>
<evidence type="ECO:0000256" key="1">
    <source>
        <dbReference type="SAM" id="MobiDB-lite"/>
    </source>
</evidence>
<gene>
    <name evidence="2" type="ORF">BST33_07280</name>
</gene>
<dbReference type="InterPro" id="IPR021889">
    <property type="entry name" value="DUF3500"/>
</dbReference>
<reference evidence="2 3" key="1">
    <citation type="submission" date="2017-02" db="EMBL/GenBank/DDBJ databases">
        <title>The new phylogeny of genus Mycobacterium.</title>
        <authorList>
            <person name="Tortoli E."/>
            <person name="Trovato A."/>
            <person name="Cirillo D.M."/>
        </authorList>
    </citation>
    <scope>NUCLEOTIDE SEQUENCE [LARGE SCALE GENOMIC DNA]</scope>
    <source>
        <strain evidence="2 3">DSM 45633</strain>
    </source>
</reference>
<proteinExistence type="predicted"/>
<organism evidence="2 3">
    <name type="scientific">Mycolicibacter minnesotensis</name>
    <dbReference type="NCBI Taxonomy" id="1118379"/>
    <lineage>
        <taxon>Bacteria</taxon>
        <taxon>Bacillati</taxon>
        <taxon>Actinomycetota</taxon>
        <taxon>Actinomycetes</taxon>
        <taxon>Mycobacteriales</taxon>
        <taxon>Mycobacteriaceae</taxon>
        <taxon>Mycolicibacter</taxon>
    </lineage>
</organism>